<dbReference type="PROSITE" id="PS51007">
    <property type="entry name" value="CYTC"/>
    <property type="match status" value="1"/>
</dbReference>
<dbReference type="GO" id="GO:0042597">
    <property type="term" value="C:periplasmic space"/>
    <property type="evidence" value="ECO:0007669"/>
    <property type="project" value="UniProtKB-SubCell"/>
</dbReference>
<proteinExistence type="predicted"/>
<evidence type="ECO:0000256" key="5">
    <source>
        <dbReference type="ARBA" id="ARBA00022723"/>
    </source>
</evidence>
<keyword evidence="16" id="KW-1185">Reference proteome</keyword>
<dbReference type="Gene3D" id="1.10.760.10">
    <property type="entry name" value="Cytochrome c-like domain"/>
    <property type="match status" value="2"/>
</dbReference>
<dbReference type="GO" id="GO:0004130">
    <property type="term" value="F:cytochrome-c peroxidase activity"/>
    <property type="evidence" value="ECO:0007669"/>
    <property type="project" value="TreeGrafter"/>
</dbReference>
<comment type="function">
    <text evidence="11">Involved in methylamine metabolism. Essential for the maturation of the beta subunit of MADH, presumably via a step in the biosynthesis of tryptophan tryptophylquinone (TTQ), the cofactor of MADH.</text>
</comment>
<evidence type="ECO:0000313" key="15">
    <source>
        <dbReference type="EMBL" id="SCC61134.1"/>
    </source>
</evidence>
<dbReference type="InterPro" id="IPR009056">
    <property type="entry name" value="Cyt_c-like_dom"/>
</dbReference>
<comment type="subcellular location">
    <subcellularLocation>
        <location evidence="1">Periplasm</location>
    </subcellularLocation>
</comment>
<dbReference type="InterPro" id="IPR004852">
    <property type="entry name" value="Di-haem_cyt_c_peroxidsae"/>
</dbReference>
<accession>A0A1C4FZ38</accession>
<feature type="domain" description="Cytochrome c" evidence="14">
    <location>
        <begin position="79"/>
        <end position="212"/>
    </location>
</feature>
<evidence type="ECO:0000256" key="9">
    <source>
        <dbReference type="ARBA" id="ARBA00023002"/>
    </source>
</evidence>
<keyword evidence="5 13" id="KW-0479">Metal-binding</keyword>
<evidence type="ECO:0000256" key="11">
    <source>
        <dbReference type="ARBA" id="ARBA00058991"/>
    </source>
</evidence>
<keyword evidence="9" id="KW-0560">Oxidoreductase</keyword>
<dbReference type="Proteomes" id="UP000242818">
    <property type="component" value="Unassembled WGS sequence"/>
</dbReference>
<evidence type="ECO:0000256" key="6">
    <source>
        <dbReference type="ARBA" id="ARBA00022729"/>
    </source>
</evidence>
<organism evidence="15 16">
    <name type="scientific">Chitinophaga costaii</name>
    <dbReference type="NCBI Taxonomy" id="1335309"/>
    <lineage>
        <taxon>Bacteria</taxon>
        <taxon>Pseudomonadati</taxon>
        <taxon>Bacteroidota</taxon>
        <taxon>Chitinophagia</taxon>
        <taxon>Chitinophagales</taxon>
        <taxon>Chitinophagaceae</taxon>
        <taxon>Chitinophaga</taxon>
    </lineage>
</organism>
<evidence type="ECO:0000256" key="10">
    <source>
        <dbReference type="ARBA" id="ARBA00023004"/>
    </source>
</evidence>
<keyword evidence="4 13" id="KW-0349">Heme</keyword>
<dbReference type="RefSeq" id="WP_089715185.1">
    <property type="nucleotide sequence ID" value="NZ_FMAR01000018.1"/>
</dbReference>
<keyword evidence="6" id="KW-0732">Signal</keyword>
<evidence type="ECO:0000256" key="12">
    <source>
        <dbReference type="ARBA" id="ARBA00073576"/>
    </source>
</evidence>
<sequence length="380" mass="42885">MKQWLVIFLLLIGMTLMISFTNSTYILQGGDPYTDSLRTLYAQPSRYWPVPDVDAGVPWQELDSLPDAPLKPLADSLKDLIALGKLLFFDPRLSSSGQISCASCHAPDLSWADGREKAVGHDQQVNQRNTPSLENVWYFKKLFWDGRSSGLEDQVFGPVNNAKEMHGDMQLLPSKLKAIKGYQVLFRDAFASDKITAPRIAKAIATYEQTITSRKTRLDLFLAGYKNALSDGAVRGLHLYRTKARCMNCHYGPLMTDNDFHNIGLTYYGRLYQDLGRYNVTGRAADVGKFKTPSLRDVIRTRPWMHNGLFDDINGVINMYSAGMPQPKPRPDQLGDTLFPKTDPLIKRLNLTKVEKEDLIEFLNAVTTVPWKVRIPALPQ</sequence>
<dbReference type="GO" id="GO:0046872">
    <property type="term" value="F:metal ion binding"/>
    <property type="evidence" value="ECO:0007669"/>
    <property type="project" value="UniProtKB-KW"/>
</dbReference>
<evidence type="ECO:0000256" key="8">
    <source>
        <dbReference type="ARBA" id="ARBA00022982"/>
    </source>
</evidence>
<dbReference type="PANTHER" id="PTHR30600:SF10">
    <property type="entry name" value="BLL6722 PROTEIN"/>
    <property type="match status" value="1"/>
</dbReference>
<evidence type="ECO:0000259" key="14">
    <source>
        <dbReference type="PROSITE" id="PS51007"/>
    </source>
</evidence>
<protein>
    <recommendedName>
        <fullName evidence="12">Methylamine utilization protein MauG</fullName>
    </recommendedName>
</protein>
<dbReference type="FunFam" id="1.10.760.10:FF:000019">
    <property type="entry name" value="Di-heme cytochrome C peroxidase"/>
    <property type="match status" value="1"/>
</dbReference>
<evidence type="ECO:0000256" key="2">
    <source>
        <dbReference type="ARBA" id="ARBA00004856"/>
    </source>
</evidence>
<dbReference type="STRING" id="1335309.GA0116948_11863"/>
<evidence type="ECO:0000313" key="16">
    <source>
        <dbReference type="Proteomes" id="UP000242818"/>
    </source>
</evidence>
<dbReference type="Pfam" id="PF03150">
    <property type="entry name" value="CCP_MauG"/>
    <property type="match status" value="1"/>
</dbReference>
<keyword evidence="10 13" id="KW-0408">Iron</keyword>
<evidence type="ECO:0000256" key="1">
    <source>
        <dbReference type="ARBA" id="ARBA00004418"/>
    </source>
</evidence>
<dbReference type="GO" id="GO:0009055">
    <property type="term" value="F:electron transfer activity"/>
    <property type="evidence" value="ECO:0007669"/>
    <property type="project" value="InterPro"/>
</dbReference>
<keyword evidence="7" id="KW-0574">Periplasm</keyword>
<name>A0A1C4FZ38_9BACT</name>
<dbReference type="GO" id="GO:0020037">
    <property type="term" value="F:heme binding"/>
    <property type="evidence" value="ECO:0007669"/>
    <property type="project" value="InterPro"/>
</dbReference>
<dbReference type="InterPro" id="IPR051395">
    <property type="entry name" value="Cytochrome_c_Peroxidase/MauG"/>
</dbReference>
<comment type="pathway">
    <text evidence="2">One-carbon metabolism; methylamine degradation.</text>
</comment>
<keyword evidence="3" id="KW-0813">Transport</keyword>
<evidence type="ECO:0000256" key="3">
    <source>
        <dbReference type="ARBA" id="ARBA00022448"/>
    </source>
</evidence>
<evidence type="ECO:0000256" key="7">
    <source>
        <dbReference type="ARBA" id="ARBA00022764"/>
    </source>
</evidence>
<dbReference type="EMBL" id="FMAR01000018">
    <property type="protein sequence ID" value="SCC61134.1"/>
    <property type="molecule type" value="Genomic_DNA"/>
</dbReference>
<reference evidence="15 16" key="1">
    <citation type="submission" date="2016-08" db="EMBL/GenBank/DDBJ databases">
        <authorList>
            <person name="Seilhamer J.J."/>
        </authorList>
    </citation>
    <scope>NUCLEOTIDE SEQUENCE [LARGE SCALE GENOMIC DNA]</scope>
    <source>
        <strain evidence="15 16">A37T2</strain>
    </source>
</reference>
<evidence type="ECO:0000256" key="13">
    <source>
        <dbReference type="PROSITE-ProRule" id="PRU00433"/>
    </source>
</evidence>
<dbReference type="PANTHER" id="PTHR30600">
    <property type="entry name" value="CYTOCHROME C PEROXIDASE-RELATED"/>
    <property type="match status" value="1"/>
</dbReference>
<gene>
    <name evidence="15" type="ORF">GA0116948_11863</name>
</gene>
<evidence type="ECO:0000256" key="4">
    <source>
        <dbReference type="ARBA" id="ARBA00022617"/>
    </source>
</evidence>
<keyword evidence="8" id="KW-0249">Electron transport</keyword>
<dbReference type="SUPFAM" id="SSF46626">
    <property type="entry name" value="Cytochrome c"/>
    <property type="match status" value="2"/>
</dbReference>
<dbReference type="AlphaFoldDB" id="A0A1C4FZ38"/>
<keyword evidence="15" id="KW-0575">Peroxidase</keyword>
<dbReference type="OrthoDB" id="9805202at2"/>
<dbReference type="InterPro" id="IPR036909">
    <property type="entry name" value="Cyt_c-like_dom_sf"/>
</dbReference>